<dbReference type="Pfam" id="PF00134">
    <property type="entry name" value="Cyclin_N"/>
    <property type="match status" value="1"/>
</dbReference>
<dbReference type="AlphaFoldDB" id="A0A0A9X6G0"/>
<dbReference type="PANTHER" id="PTHR15615:SF126">
    <property type="entry name" value="CYC2-LIKE CYCLIN"/>
    <property type="match status" value="1"/>
</dbReference>
<gene>
    <name evidence="3" type="primary">CYCU4-1_1</name>
    <name evidence="3" type="ORF">CM83_98690</name>
</gene>
<dbReference type="InterPro" id="IPR006671">
    <property type="entry name" value="Cyclin_N"/>
</dbReference>
<reference evidence="3" key="1">
    <citation type="journal article" date="2014" name="PLoS ONE">
        <title>Transcriptome-Based Identification of ABC Transporters in the Western Tarnished Plant Bug Lygus hesperus.</title>
        <authorList>
            <person name="Hull J.J."/>
            <person name="Chaney K."/>
            <person name="Geib S.M."/>
            <person name="Fabrick J.A."/>
            <person name="Brent C.S."/>
            <person name="Walsh D."/>
            <person name="Lavine L.C."/>
        </authorList>
    </citation>
    <scope>NUCLEOTIDE SEQUENCE</scope>
</reference>
<dbReference type="GO" id="GO:0019901">
    <property type="term" value="F:protein kinase binding"/>
    <property type="evidence" value="ECO:0007669"/>
    <property type="project" value="InterPro"/>
</dbReference>
<proteinExistence type="inferred from homology"/>
<comment type="similarity">
    <text evidence="1">Belongs to the cyclin family.</text>
</comment>
<accession>A0A0A9X6G0</accession>
<dbReference type="SUPFAM" id="SSF47954">
    <property type="entry name" value="Cyclin-like"/>
    <property type="match status" value="1"/>
</dbReference>
<reference evidence="3" key="2">
    <citation type="submission" date="2014-07" db="EMBL/GenBank/DDBJ databases">
        <authorList>
            <person name="Hull J."/>
        </authorList>
    </citation>
    <scope>NUCLEOTIDE SEQUENCE</scope>
</reference>
<evidence type="ECO:0000256" key="1">
    <source>
        <dbReference type="RuleBase" id="RU000383"/>
    </source>
</evidence>
<dbReference type="SMART" id="SM00385">
    <property type="entry name" value="CYCLIN"/>
    <property type="match status" value="1"/>
</dbReference>
<keyword evidence="1" id="KW-0195">Cyclin</keyword>
<dbReference type="Gene3D" id="1.10.472.10">
    <property type="entry name" value="Cyclin-like"/>
    <property type="match status" value="1"/>
</dbReference>
<sequence>MSVRKFVQHLVLYTNISPSTVLLGCLYLDRLLCFYPSLTLHLHNVFMLFMSCVRLASKVYDIRIVSTANFAKVACVREEDVAELEEVLLQRLHFDVYVSSE</sequence>
<protein>
    <submittedName>
        <fullName evidence="3">Cyclin-U4-1</fullName>
    </submittedName>
</protein>
<dbReference type="PANTHER" id="PTHR15615">
    <property type="match status" value="1"/>
</dbReference>
<organism evidence="3">
    <name type="scientific">Lygus hesperus</name>
    <name type="common">Western plant bug</name>
    <dbReference type="NCBI Taxonomy" id="30085"/>
    <lineage>
        <taxon>Eukaryota</taxon>
        <taxon>Metazoa</taxon>
        <taxon>Ecdysozoa</taxon>
        <taxon>Arthropoda</taxon>
        <taxon>Hexapoda</taxon>
        <taxon>Insecta</taxon>
        <taxon>Pterygota</taxon>
        <taxon>Neoptera</taxon>
        <taxon>Paraneoptera</taxon>
        <taxon>Hemiptera</taxon>
        <taxon>Heteroptera</taxon>
        <taxon>Panheteroptera</taxon>
        <taxon>Cimicomorpha</taxon>
        <taxon>Miridae</taxon>
        <taxon>Mirini</taxon>
        <taxon>Lygus</taxon>
    </lineage>
</organism>
<dbReference type="InterPro" id="IPR013763">
    <property type="entry name" value="Cyclin-like_dom"/>
</dbReference>
<feature type="domain" description="Cyclin-like" evidence="2">
    <location>
        <begin position="5"/>
        <end position="90"/>
    </location>
</feature>
<dbReference type="InterPro" id="IPR036915">
    <property type="entry name" value="Cyclin-like_sf"/>
</dbReference>
<name>A0A0A9X6G0_LYGHE</name>
<dbReference type="InterPro" id="IPR013922">
    <property type="entry name" value="Cyclin_PHO80-like"/>
</dbReference>
<evidence type="ECO:0000313" key="3">
    <source>
        <dbReference type="EMBL" id="JAG15231.1"/>
    </source>
</evidence>
<evidence type="ECO:0000259" key="2">
    <source>
        <dbReference type="SMART" id="SM00385"/>
    </source>
</evidence>
<dbReference type="EMBL" id="GBHO01028373">
    <property type="protein sequence ID" value="JAG15231.1"/>
    <property type="molecule type" value="Transcribed_RNA"/>
</dbReference>
<dbReference type="PROSITE" id="PS51257">
    <property type="entry name" value="PROKAR_LIPOPROTEIN"/>
    <property type="match status" value="1"/>
</dbReference>